<keyword evidence="3" id="KW-0808">Transferase</keyword>
<dbReference type="SUPFAM" id="SSF53448">
    <property type="entry name" value="Nucleotide-diphospho-sugar transferases"/>
    <property type="match status" value="1"/>
</dbReference>
<keyword evidence="4" id="KW-1185">Reference proteome</keyword>
<feature type="region of interest" description="Disordered" evidence="1">
    <location>
        <begin position="353"/>
        <end position="386"/>
    </location>
</feature>
<dbReference type="InterPro" id="IPR001173">
    <property type="entry name" value="Glyco_trans_2-like"/>
</dbReference>
<feature type="compositionally biased region" description="Basic and acidic residues" evidence="1">
    <location>
        <begin position="67"/>
        <end position="85"/>
    </location>
</feature>
<dbReference type="Pfam" id="PF00535">
    <property type="entry name" value="Glycos_transf_2"/>
    <property type="match status" value="2"/>
</dbReference>
<dbReference type="Proteomes" id="UP001596333">
    <property type="component" value="Unassembled WGS sequence"/>
</dbReference>
<dbReference type="EC" id="2.4.-.-" evidence="3"/>
<feature type="compositionally biased region" description="Low complexity" evidence="1">
    <location>
        <begin position="353"/>
        <end position="370"/>
    </location>
</feature>
<evidence type="ECO:0000259" key="2">
    <source>
        <dbReference type="Pfam" id="PF00535"/>
    </source>
</evidence>
<sequence length="437" mass="46606">MYEETTVGVVVPAYNEEGLVGEVIETLPAYVDRVYVVDDRSTDETWAEIRRVADRVNARSRELHDLVRREGTDIGGDDHDGDHGGDGSGRPSDDGDGSGRPGDERDPVEGILHGDGGRGPDGEPFVPRVVPIRHERNRGVGGAIKTGYLRARRDGIGVTAVMAGDGQMDPDKLEAVIEPVAEGRADYVKGNRLLTSADREEMPRLRYVGNVVLSLLTRIASGYWRIGDPQNGYTAISAAALDGAEIEDMYEFYGYCNDLLVRLSANEFRVLDVPISARYRDEKSHIDYRTYVPLVSLMLLRTFLWRLSVRRTTPAQTARSGLYVAGAVGVIWGAVSAAVGALDPLRSDAEAVPSADADSASGASGTDVAGGASGADDPDVTGGAAGSEADSVLTLADGGRTERVGRGRRSAAVGALLLIGGMIADAMLHRDLNDRIE</sequence>
<dbReference type="Gene3D" id="3.90.550.10">
    <property type="entry name" value="Spore Coat Polysaccharide Biosynthesis Protein SpsA, Chain A"/>
    <property type="match status" value="1"/>
</dbReference>
<dbReference type="AlphaFoldDB" id="A0ABD5UMR2"/>
<evidence type="ECO:0000313" key="3">
    <source>
        <dbReference type="EMBL" id="MFC6889402.1"/>
    </source>
</evidence>
<gene>
    <name evidence="3" type="ORF">ACFQEY_10305</name>
</gene>
<dbReference type="CDD" id="cd04179">
    <property type="entry name" value="DPM_DPG-synthase_like"/>
    <property type="match status" value="1"/>
</dbReference>
<dbReference type="GO" id="GO:0016757">
    <property type="term" value="F:glycosyltransferase activity"/>
    <property type="evidence" value="ECO:0007669"/>
    <property type="project" value="UniProtKB-KW"/>
</dbReference>
<name>A0ABD5UMR2_9EURY</name>
<dbReference type="InterPro" id="IPR050256">
    <property type="entry name" value="Glycosyltransferase_2"/>
</dbReference>
<evidence type="ECO:0000313" key="4">
    <source>
        <dbReference type="Proteomes" id="UP001596333"/>
    </source>
</evidence>
<evidence type="ECO:0000256" key="1">
    <source>
        <dbReference type="SAM" id="MobiDB-lite"/>
    </source>
</evidence>
<reference evidence="3 4" key="1">
    <citation type="journal article" date="2019" name="Int. J. Syst. Evol. Microbiol.">
        <title>The Global Catalogue of Microorganisms (GCM) 10K type strain sequencing project: providing services to taxonomists for standard genome sequencing and annotation.</title>
        <authorList>
            <consortium name="The Broad Institute Genomics Platform"/>
            <consortium name="The Broad Institute Genome Sequencing Center for Infectious Disease"/>
            <person name="Wu L."/>
            <person name="Ma J."/>
        </authorList>
    </citation>
    <scope>NUCLEOTIDE SEQUENCE [LARGE SCALE GENOMIC DNA]</scope>
    <source>
        <strain evidence="3 4">Y73</strain>
    </source>
</reference>
<feature type="domain" description="Glycosyltransferase 2-like" evidence="2">
    <location>
        <begin position="127"/>
        <end position="211"/>
    </location>
</feature>
<accession>A0ABD5UMR2</accession>
<dbReference type="PANTHER" id="PTHR48090:SF7">
    <property type="entry name" value="RFBJ PROTEIN"/>
    <property type="match status" value="1"/>
</dbReference>
<feature type="domain" description="Glycosyltransferase 2-like" evidence="2">
    <location>
        <begin position="9"/>
        <end position="55"/>
    </location>
</feature>
<dbReference type="InterPro" id="IPR029044">
    <property type="entry name" value="Nucleotide-diphossugar_trans"/>
</dbReference>
<dbReference type="PANTHER" id="PTHR48090">
    <property type="entry name" value="UNDECAPRENYL-PHOSPHATE 4-DEOXY-4-FORMAMIDO-L-ARABINOSE TRANSFERASE-RELATED"/>
    <property type="match status" value="1"/>
</dbReference>
<dbReference type="EMBL" id="JBHSXI010000011">
    <property type="protein sequence ID" value="MFC6889402.1"/>
    <property type="molecule type" value="Genomic_DNA"/>
</dbReference>
<feature type="region of interest" description="Disordered" evidence="1">
    <location>
        <begin position="67"/>
        <end position="127"/>
    </location>
</feature>
<organism evidence="3 4">
    <name type="scientific">Halorubrum trueperi</name>
    <dbReference type="NCBI Taxonomy" id="2004704"/>
    <lineage>
        <taxon>Archaea</taxon>
        <taxon>Methanobacteriati</taxon>
        <taxon>Methanobacteriota</taxon>
        <taxon>Stenosarchaea group</taxon>
        <taxon>Halobacteria</taxon>
        <taxon>Halobacteriales</taxon>
        <taxon>Haloferacaceae</taxon>
        <taxon>Halorubrum</taxon>
    </lineage>
</organism>
<dbReference type="RefSeq" id="WP_379768176.1">
    <property type="nucleotide sequence ID" value="NZ_JBHSXI010000011.1"/>
</dbReference>
<protein>
    <submittedName>
        <fullName evidence="3">Glycosyltransferase</fullName>
        <ecNumber evidence="3">2.4.-.-</ecNumber>
    </submittedName>
</protein>
<proteinExistence type="predicted"/>
<comment type="caution">
    <text evidence="3">The sequence shown here is derived from an EMBL/GenBank/DDBJ whole genome shotgun (WGS) entry which is preliminary data.</text>
</comment>
<keyword evidence="3" id="KW-0328">Glycosyltransferase</keyword>